<reference evidence="4 5" key="1">
    <citation type="submission" date="2016-09" db="EMBL/GenBank/DDBJ databases">
        <title>Draft genome sequence of the soil isolate, Lysinibacillus fusiformis M5, a potential hypoxanthine producer.</title>
        <authorList>
            <person name="Gallegos-Monterrosa R."/>
            <person name="Maroti G."/>
            <person name="Balint B."/>
            <person name="Kovacs A.T."/>
        </authorList>
    </citation>
    <scope>NUCLEOTIDE SEQUENCE [LARGE SCALE GENOMIC DNA]</scope>
    <source>
        <strain evidence="4 5">M5</strain>
    </source>
</reference>
<dbReference type="InterPro" id="IPR000182">
    <property type="entry name" value="GNAT_dom"/>
</dbReference>
<dbReference type="GO" id="GO:0016747">
    <property type="term" value="F:acyltransferase activity, transferring groups other than amino-acyl groups"/>
    <property type="evidence" value="ECO:0007669"/>
    <property type="project" value="InterPro"/>
</dbReference>
<dbReference type="PROSITE" id="PS51186">
    <property type="entry name" value="GNAT"/>
    <property type="match status" value="1"/>
</dbReference>
<gene>
    <name evidence="4" type="ORF">BG258_10175</name>
</gene>
<dbReference type="Gene3D" id="3.40.630.30">
    <property type="match status" value="1"/>
</dbReference>
<keyword evidence="2" id="KW-0012">Acyltransferase</keyword>
<sequence>MFTFLKNDMKFVETEKNIMNSNQEYNLIAYDKKVLGNEDILDIHVETEELQIERYLVKKGDDFIAILDYGLSSPRHQKPWISLLAVHKKYQGLGYAKKIYLLYEELMRTQQVNCIHIAVHSTNKSALNFWTSLGFIQFDERIYEDKVILSFEKTLD</sequence>
<proteinExistence type="predicted"/>
<dbReference type="InterPro" id="IPR050680">
    <property type="entry name" value="YpeA/RimI_acetyltransf"/>
</dbReference>
<dbReference type="AlphaFoldDB" id="A0A1E4R6Z2"/>
<dbReference type="Pfam" id="PF00583">
    <property type="entry name" value="Acetyltransf_1"/>
    <property type="match status" value="1"/>
</dbReference>
<evidence type="ECO:0000313" key="4">
    <source>
        <dbReference type="EMBL" id="ODV56240.1"/>
    </source>
</evidence>
<dbReference type="CDD" id="cd04301">
    <property type="entry name" value="NAT_SF"/>
    <property type="match status" value="1"/>
</dbReference>
<evidence type="ECO:0000256" key="2">
    <source>
        <dbReference type="ARBA" id="ARBA00023315"/>
    </source>
</evidence>
<comment type="caution">
    <text evidence="4">The sequence shown here is derived from an EMBL/GenBank/DDBJ whole genome shotgun (WGS) entry which is preliminary data.</text>
</comment>
<dbReference type="SUPFAM" id="SSF55729">
    <property type="entry name" value="Acyl-CoA N-acyltransferases (Nat)"/>
    <property type="match status" value="1"/>
</dbReference>
<dbReference type="Proteomes" id="UP000094784">
    <property type="component" value="Unassembled WGS sequence"/>
</dbReference>
<name>A0A1E4R6Z2_9BACI</name>
<evidence type="ECO:0000259" key="3">
    <source>
        <dbReference type="PROSITE" id="PS51186"/>
    </source>
</evidence>
<accession>A0A1E4R6Z2</accession>
<evidence type="ECO:0000313" key="5">
    <source>
        <dbReference type="Proteomes" id="UP000094784"/>
    </source>
</evidence>
<feature type="domain" description="N-acetyltransferase" evidence="3">
    <location>
        <begin position="9"/>
        <end position="156"/>
    </location>
</feature>
<dbReference type="EMBL" id="MECQ01000001">
    <property type="protein sequence ID" value="ODV56240.1"/>
    <property type="molecule type" value="Genomic_DNA"/>
</dbReference>
<dbReference type="PANTHER" id="PTHR43420">
    <property type="entry name" value="ACETYLTRANSFERASE"/>
    <property type="match status" value="1"/>
</dbReference>
<dbReference type="OrthoDB" id="9782266at2"/>
<keyword evidence="1 4" id="KW-0808">Transferase</keyword>
<protein>
    <submittedName>
        <fullName evidence="4">GNAT family N-acetyltransferase</fullName>
    </submittedName>
</protein>
<evidence type="ECO:0000256" key="1">
    <source>
        <dbReference type="ARBA" id="ARBA00022679"/>
    </source>
</evidence>
<dbReference type="RefSeq" id="WP_069481243.1">
    <property type="nucleotide sequence ID" value="NZ_KV766182.1"/>
</dbReference>
<organism evidence="4 5">
    <name type="scientific">Lysinibacillus fusiformis</name>
    <dbReference type="NCBI Taxonomy" id="28031"/>
    <lineage>
        <taxon>Bacteria</taxon>
        <taxon>Bacillati</taxon>
        <taxon>Bacillota</taxon>
        <taxon>Bacilli</taxon>
        <taxon>Bacillales</taxon>
        <taxon>Bacillaceae</taxon>
        <taxon>Lysinibacillus</taxon>
    </lineage>
</organism>
<dbReference type="InterPro" id="IPR016181">
    <property type="entry name" value="Acyl_CoA_acyltransferase"/>
</dbReference>